<dbReference type="EMBL" id="QUSF01000041">
    <property type="protein sequence ID" value="RLV98438.1"/>
    <property type="molecule type" value="Genomic_DNA"/>
</dbReference>
<dbReference type="AlphaFoldDB" id="A0A3L8S8B9"/>
<evidence type="ECO:0000313" key="4">
    <source>
        <dbReference type="Proteomes" id="UP000276834"/>
    </source>
</evidence>
<evidence type="ECO:0000256" key="1">
    <source>
        <dbReference type="SAM" id="MobiDB-lite"/>
    </source>
</evidence>
<dbReference type="SUPFAM" id="SSF56672">
    <property type="entry name" value="DNA/RNA polymerases"/>
    <property type="match status" value="1"/>
</dbReference>
<dbReference type="PANTHER" id="PTHR33064:SF37">
    <property type="entry name" value="RIBONUCLEASE H"/>
    <property type="match status" value="1"/>
</dbReference>
<dbReference type="InterPro" id="IPR041577">
    <property type="entry name" value="RT_RNaseH_2"/>
</dbReference>
<organism evidence="3 4">
    <name type="scientific">Chloebia gouldiae</name>
    <name type="common">Gouldian finch</name>
    <name type="synonym">Erythrura gouldiae</name>
    <dbReference type="NCBI Taxonomy" id="44316"/>
    <lineage>
        <taxon>Eukaryota</taxon>
        <taxon>Metazoa</taxon>
        <taxon>Chordata</taxon>
        <taxon>Craniata</taxon>
        <taxon>Vertebrata</taxon>
        <taxon>Euteleostomi</taxon>
        <taxon>Archelosauria</taxon>
        <taxon>Archosauria</taxon>
        <taxon>Dinosauria</taxon>
        <taxon>Saurischia</taxon>
        <taxon>Theropoda</taxon>
        <taxon>Coelurosauria</taxon>
        <taxon>Aves</taxon>
        <taxon>Neognathae</taxon>
        <taxon>Neoaves</taxon>
        <taxon>Telluraves</taxon>
        <taxon>Australaves</taxon>
        <taxon>Passeriformes</taxon>
        <taxon>Passeroidea</taxon>
        <taxon>Passeridae</taxon>
        <taxon>Chloebia</taxon>
    </lineage>
</organism>
<dbReference type="InterPro" id="IPR043128">
    <property type="entry name" value="Rev_trsase/Diguanyl_cyclase"/>
</dbReference>
<feature type="region of interest" description="Disordered" evidence="1">
    <location>
        <begin position="1052"/>
        <end position="1082"/>
    </location>
</feature>
<comment type="caution">
    <text evidence="3">The sequence shown here is derived from an EMBL/GenBank/DDBJ whole genome shotgun (WGS) entry which is preliminary data.</text>
</comment>
<proteinExistence type="predicted"/>
<dbReference type="InterPro" id="IPR051320">
    <property type="entry name" value="Viral_Replic_Matur_Polypro"/>
</dbReference>
<feature type="compositionally biased region" description="Polar residues" evidence="1">
    <location>
        <begin position="1063"/>
        <end position="1082"/>
    </location>
</feature>
<dbReference type="PANTHER" id="PTHR33064">
    <property type="entry name" value="POL PROTEIN"/>
    <property type="match status" value="1"/>
</dbReference>
<feature type="domain" description="Reverse transcriptase/retrotransposon-derived protein RNase H-like" evidence="2">
    <location>
        <begin position="310"/>
        <end position="408"/>
    </location>
</feature>
<keyword evidence="4" id="KW-1185">Reference proteome</keyword>
<dbReference type="Gene3D" id="3.30.70.270">
    <property type="match status" value="1"/>
</dbReference>
<sequence>MTRIPTSMSATASDIRKKFVAFCNFFSKDTAIITNMFPPMVSRMTTKIRRAGQFFSLRDIRETSSFSEVLRGSDVGKLWFRVKLLLKDQAIRPPCKLKSSVTDTVVKLSNIPVLLKVLIVWGWFLCLLTVPQRRSLFQIPGPRQMLNITKPEPENNLIFHSEGDLTELSHESKAYPSIKLELFDNHSACQTRSSNRKTEGDARFIQATTICISSRESRSALTAIQKKRCIEALNKMGKEQENQQQHKDGHEQGYKVIYSENYGDFIFEFPLEHTVPASLNQQGWCRLWIMDYGVIAKPLYEAQKTQPFTWGKPQKEAFLKLKEALTTSPALRLPDLPKDFQLFVHERLRLALGVLTQRLVIWKRPVGYFFKQLDNVSVGWPSFLRAVTATVILIQEARKLIMGRHIDVYLPHMTCDTKLDDGLVKLTSEDSVAAPPFPSLGYTDSSWEPFPDALEPQQPNSGLIIGSCWCQSMWKGEQAGRKEPAGGWDMGQEEQVGRLPAGGLLLALEILNKSKDEKNEHAQHNLESTVWNQIKGYISIRRKKKIMLLELPSNHLTSEQNILFSTKLKLLKQFMDINLEEATGNSSYRYQEDFMSSKVAIDLHYVHIACAVYVTNTHSMYNEDMIEPQWRGHKVAPERKIRLWWPKPCSSTGKNSLLEKEVMQPTEMPQSQLEKGQNYFRASELKKREYIKRHCKKKPLWSLHTLGAARAHGEAGRDSVQVSPAQHPPALAAALEALKCQAEKNCVEQAEGVDLGAVPRAITSSSTTEWAIPRLGPSLSITPLPLLAPTPIKLTHSVPYIQTGVQGGSSAVGYKTIKEGLHVDVLLNRGDKKPAGDHTQLLYGHHGRKILAAPLEAKVPVTKQDQAQPEQRAERVQQLPCPRTGTPLSQSTHEEGTMLLRTTKDCNTNSFTQKRKSYSHSNGIVYVPGDLQSKVSSLNQTLILTIHLALGPLQARESRHHLRLTTQGFGAFQKKEPYPQCDTIVPGGPLLLPPNLGVSGGISSSRLSHELHPPPAFLKGLFFTRSLQSESYFIGDEQFGQKQDNLSHCISSSSRHAIGKGGSSAQSSATIRETQPSQSESNTLKYVQMLNKTPTGGLKTNQKENALVVRRLRRALYPLTIDHGILHRQQHLPP</sequence>
<dbReference type="Pfam" id="PF17919">
    <property type="entry name" value="RT_RNaseH_2"/>
    <property type="match status" value="1"/>
</dbReference>
<reference evidence="3 4" key="1">
    <citation type="journal article" date="2018" name="Proc. R. Soc. B">
        <title>A non-coding region near Follistatin controls head colour polymorphism in the Gouldian finch.</title>
        <authorList>
            <person name="Toomey M.B."/>
            <person name="Marques C.I."/>
            <person name="Andrade P."/>
            <person name="Araujo P.M."/>
            <person name="Sabatino S."/>
            <person name="Gazda M.A."/>
            <person name="Afonso S."/>
            <person name="Lopes R.J."/>
            <person name="Corbo J.C."/>
            <person name="Carneiro M."/>
        </authorList>
    </citation>
    <scope>NUCLEOTIDE SEQUENCE [LARGE SCALE GENOMIC DNA]</scope>
    <source>
        <strain evidence="3">Red01</strain>
        <tissue evidence="3">Muscle</tissue>
    </source>
</reference>
<dbReference type="Gene3D" id="3.10.20.370">
    <property type="match status" value="1"/>
</dbReference>
<evidence type="ECO:0000313" key="3">
    <source>
        <dbReference type="EMBL" id="RLV98438.1"/>
    </source>
</evidence>
<dbReference type="InterPro" id="IPR043502">
    <property type="entry name" value="DNA/RNA_pol_sf"/>
</dbReference>
<feature type="region of interest" description="Disordered" evidence="1">
    <location>
        <begin position="861"/>
        <end position="893"/>
    </location>
</feature>
<gene>
    <name evidence="3" type="ORF">DV515_00010857</name>
</gene>
<dbReference type="OrthoDB" id="9185199at2759"/>
<evidence type="ECO:0000259" key="2">
    <source>
        <dbReference type="Pfam" id="PF17919"/>
    </source>
</evidence>
<accession>A0A3L8S8B9</accession>
<name>A0A3L8S8B9_CHLGU</name>
<protein>
    <recommendedName>
        <fullName evidence="2">Reverse transcriptase/retrotransposon-derived protein RNase H-like domain-containing protein</fullName>
    </recommendedName>
</protein>
<dbReference type="Proteomes" id="UP000276834">
    <property type="component" value="Unassembled WGS sequence"/>
</dbReference>